<dbReference type="NCBIfam" id="TIGR03936">
    <property type="entry name" value="sam_1_link_chp"/>
    <property type="match status" value="1"/>
</dbReference>
<dbReference type="Pfam" id="PF10105">
    <property type="entry name" value="DUF2344"/>
    <property type="match status" value="1"/>
</dbReference>
<comment type="caution">
    <text evidence="2">The sequence shown here is derived from an EMBL/GenBank/DDBJ whole genome shotgun (WGS) entry which is preliminary data.</text>
</comment>
<evidence type="ECO:0000313" key="3">
    <source>
        <dbReference type="Proteomes" id="UP000441717"/>
    </source>
</evidence>
<name>A0A6N7IMZ2_9FIRM</name>
<accession>A0A6N7IMZ2</accession>
<protein>
    <submittedName>
        <fullName evidence="2">DUF2344 domain-containing protein</fullName>
    </submittedName>
</protein>
<dbReference type="OrthoDB" id="9780488at2"/>
<proteinExistence type="predicted"/>
<evidence type="ECO:0000259" key="1">
    <source>
        <dbReference type="Pfam" id="PF10105"/>
    </source>
</evidence>
<dbReference type="EMBL" id="WHYR01000006">
    <property type="protein sequence ID" value="MQL51355.1"/>
    <property type="molecule type" value="Genomic_DNA"/>
</dbReference>
<dbReference type="Proteomes" id="UP000441717">
    <property type="component" value="Unassembled WGS sequence"/>
</dbReference>
<dbReference type="InterPro" id="IPR018768">
    <property type="entry name" value="DUF2344"/>
</dbReference>
<evidence type="ECO:0000313" key="2">
    <source>
        <dbReference type="EMBL" id="MQL51355.1"/>
    </source>
</evidence>
<reference evidence="2 3" key="1">
    <citation type="submission" date="2019-10" db="EMBL/GenBank/DDBJ databases">
        <title>Comparative genomics of sulfur disproportionating microorganisms.</title>
        <authorList>
            <person name="Ward L.M."/>
            <person name="Bertran E."/>
            <person name="Johnston D."/>
        </authorList>
    </citation>
    <scope>NUCLEOTIDE SEQUENCE [LARGE SCALE GENOMIC DNA]</scope>
    <source>
        <strain evidence="2 3">DSM 14055</strain>
    </source>
</reference>
<gene>
    <name evidence="2" type="ORF">GFC01_03565</name>
</gene>
<feature type="domain" description="DUF2344" evidence="1">
    <location>
        <begin position="63"/>
        <end position="251"/>
    </location>
</feature>
<dbReference type="AlphaFoldDB" id="A0A6N7IMZ2"/>
<sequence length="291" mass="32075">MSIKRPWKGNPHPTAAPAVVPAAAFAPPWRWSPRSGRRETPARIQRLTTTTRTITGGLHIVPRYRIEFKKDGPARYISHLDLVRTLERVMRRAGLPLVFSRGFNPHPRFSLGAPLPVGVRGEREYLDLELAGDLPAVEVQRRLADKLPPGLAVTGVWPVPPGAPALMATLQGATYRVTAPLAGDLPARDLQHLLQEFLAAPEIIVCRKTKDGGEKNIDIRPGIHALSGRVEDERVVLEMDLQAGSRGNVRPEEVVRALAERGGLPVLVEEMDITRTGLYPVEMGRDGRRVM</sequence>
<organism evidence="2 3">
    <name type="scientific">Desulfofundulus thermobenzoicus</name>
    <dbReference type="NCBI Taxonomy" id="29376"/>
    <lineage>
        <taxon>Bacteria</taxon>
        <taxon>Bacillati</taxon>
        <taxon>Bacillota</taxon>
        <taxon>Clostridia</taxon>
        <taxon>Eubacteriales</taxon>
        <taxon>Peptococcaceae</taxon>
        <taxon>Desulfofundulus</taxon>
    </lineage>
</organism>
<keyword evidence="3" id="KW-1185">Reference proteome</keyword>